<evidence type="ECO:0000313" key="2">
    <source>
        <dbReference type="Proteomes" id="UP001431656"/>
    </source>
</evidence>
<dbReference type="EMBL" id="AP028056">
    <property type="protein sequence ID" value="BEH01472.1"/>
    <property type="molecule type" value="Genomic_DNA"/>
</dbReference>
<gene>
    <name evidence="1" type="ORF">brsh051_07530</name>
</gene>
<keyword evidence="2" id="KW-1185">Reference proteome</keyword>
<sequence>MILPPSDPQFTGRGFDPAAALRATHPAMPAPTELCAAQHAFLERTRALVSSDEAAQARAEIAATRARWAVRGTAIAHDATSWDAERALARRQLQTRLAAVLAGYAELRKAQRSHFAALFTKAQLPLPALDPHVVLPADPELTQYRSPFSLERRGPLSAGWLNTMQVQDRSFARREIGHLVVDADLSVDPDATWGLNELFGLVPLHQAWLSVACGTVFTPASNGRLMIAAALHNFYSRVNLSLRDEWGLSEGAVSAEVTLFIAALRPDGGEVLHSLVSARALSSDGDDANGELPDIEQRPFNLLAATETAFRAGESVMVLAGVSVRSASALNDMRASVRPLLWWGLDELRIGVIA</sequence>
<dbReference type="Proteomes" id="UP001431656">
    <property type="component" value="Chromosome"/>
</dbReference>
<name>A0AAN0K678_9ACTN</name>
<reference evidence="1" key="1">
    <citation type="journal article" date="2024" name="Int. J. Syst. Evol. Microbiol.">
        <title>Brooklawnia propionicigenes sp. nov., a facultatively anaerobic, propionate-producing bacterium isolated from a methanogenic reactor treating waste from cattle farms.</title>
        <authorList>
            <person name="Akita Y."/>
            <person name="Ueki A."/>
            <person name="Tonouchi A."/>
            <person name="Sugawara Y."/>
            <person name="Honma S."/>
            <person name="Kaku N."/>
            <person name="Ueki K."/>
        </authorList>
    </citation>
    <scope>NUCLEOTIDE SEQUENCE</scope>
    <source>
        <strain evidence="1">SH051</strain>
    </source>
</reference>
<proteinExistence type="predicted"/>
<dbReference type="KEGG" id="broo:brsh051_07530"/>
<dbReference type="AlphaFoldDB" id="A0AAN0K678"/>
<protein>
    <submittedName>
        <fullName evidence="1">Uncharacterized protein</fullName>
    </submittedName>
</protein>
<accession>A0AAN0K678</accession>
<evidence type="ECO:0000313" key="1">
    <source>
        <dbReference type="EMBL" id="BEH01472.1"/>
    </source>
</evidence>
<organism evidence="1 2">
    <name type="scientific">Brooklawnia propionicigenes</name>
    <dbReference type="NCBI Taxonomy" id="3041175"/>
    <lineage>
        <taxon>Bacteria</taxon>
        <taxon>Bacillati</taxon>
        <taxon>Actinomycetota</taxon>
        <taxon>Actinomycetes</taxon>
        <taxon>Propionibacteriales</taxon>
        <taxon>Propionibacteriaceae</taxon>
        <taxon>Brooklawnia</taxon>
    </lineage>
</organism>